<evidence type="ECO:0000313" key="6">
    <source>
        <dbReference type="EMBL" id="QOI90595.1"/>
    </source>
</evidence>
<reference evidence="6" key="1">
    <citation type="submission" date="2020-06" db="EMBL/GenBank/DDBJ databases">
        <title>Lateral gene transfer of anion-conducting channel rhodopsins between green algae and giant viruses.</title>
        <authorList>
            <person name="Rozenberg A."/>
            <person name="Oppermann J."/>
            <person name="Wietek J."/>
            <person name="Fernandez Lahore R.G."/>
            <person name="Sandaa R.-A."/>
            <person name="Bratbak G."/>
            <person name="Hegemann P."/>
            <person name="Beja O."/>
        </authorList>
    </citation>
    <scope>NUCLEOTIDE SEQUENCE</scope>
    <source>
        <strain evidence="6">01B</strain>
    </source>
</reference>
<keyword evidence="3" id="KW-0274">FAD</keyword>
<accession>A0A7M3UPB6</accession>
<protein>
    <recommendedName>
        <fullName evidence="5">Photolyase/cryptochrome alpha/beta domain-containing protein</fullName>
    </recommendedName>
</protein>
<evidence type="ECO:0000256" key="2">
    <source>
        <dbReference type="ARBA" id="ARBA00022630"/>
    </source>
</evidence>
<dbReference type="Gene3D" id="1.10.579.10">
    <property type="entry name" value="DNA Cyclobutane Dipyrimidine Photolyase, subunit A, domain 3"/>
    <property type="match status" value="1"/>
</dbReference>
<organism evidence="6">
    <name type="scientific">Pyramimonas orientalis virus</name>
    <name type="common">PoV01</name>
    <dbReference type="NCBI Taxonomy" id="455367"/>
    <lineage>
        <taxon>Viruses</taxon>
        <taxon>Varidnaviria</taxon>
        <taxon>Bamfordvirae</taxon>
        <taxon>Nucleocytoviricota</taxon>
        <taxon>Megaviricetes</taxon>
        <taxon>Imitervirales</taxon>
        <taxon>Allomimiviridae</taxon>
        <taxon>Heliosvirus</taxon>
        <taxon>Heliosvirus raunefjordenense</taxon>
    </lineage>
</organism>
<dbReference type="InterPro" id="IPR002081">
    <property type="entry name" value="Cryptochrome/DNA_photolyase_1"/>
</dbReference>
<dbReference type="PANTHER" id="PTHR11455:SF9">
    <property type="entry name" value="CRYPTOCHROME CIRCADIAN CLOCK 5 ISOFORM X1"/>
    <property type="match status" value="1"/>
</dbReference>
<comment type="cofactor">
    <cofactor evidence="1">
        <name>FAD</name>
        <dbReference type="ChEBI" id="CHEBI:57692"/>
    </cofactor>
</comment>
<evidence type="ECO:0000256" key="1">
    <source>
        <dbReference type="ARBA" id="ARBA00001974"/>
    </source>
</evidence>
<dbReference type="Pfam" id="PF03441">
    <property type="entry name" value="FAD_binding_7"/>
    <property type="match status" value="1"/>
</dbReference>
<dbReference type="InterPro" id="IPR014729">
    <property type="entry name" value="Rossmann-like_a/b/a_fold"/>
</dbReference>
<dbReference type="InterPro" id="IPR005101">
    <property type="entry name" value="Cryptochr/Photolyase_FAD-bd"/>
</dbReference>
<dbReference type="GO" id="GO:0003677">
    <property type="term" value="F:DNA binding"/>
    <property type="evidence" value="ECO:0007669"/>
    <property type="project" value="TreeGrafter"/>
</dbReference>
<keyword evidence="2" id="KW-0285">Flavoprotein</keyword>
<dbReference type="GO" id="GO:0071949">
    <property type="term" value="F:FAD binding"/>
    <property type="evidence" value="ECO:0007669"/>
    <property type="project" value="TreeGrafter"/>
</dbReference>
<dbReference type="EMBL" id="MT663541">
    <property type="protein sequence ID" value="QOI90595.1"/>
    <property type="molecule type" value="Genomic_DNA"/>
</dbReference>
<feature type="domain" description="Photolyase/cryptochrome alpha/beta" evidence="5">
    <location>
        <begin position="3"/>
        <end position="130"/>
    </location>
</feature>
<dbReference type="GO" id="GO:0006950">
    <property type="term" value="P:response to stress"/>
    <property type="evidence" value="ECO:0007669"/>
    <property type="project" value="UniProtKB-ARBA"/>
</dbReference>
<dbReference type="PANTHER" id="PTHR11455">
    <property type="entry name" value="CRYPTOCHROME"/>
    <property type="match status" value="1"/>
</dbReference>
<dbReference type="GO" id="GO:0003904">
    <property type="term" value="F:deoxyribodipyrimidine photo-lyase activity"/>
    <property type="evidence" value="ECO:0007669"/>
    <property type="project" value="TreeGrafter"/>
</dbReference>
<dbReference type="InterPro" id="IPR006050">
    <property type="entry name" value="DNA_photolyase_N"/>
</dbReference>
<dbReference type="Gene3D" id="3.40.50.620">
    <property type="entry name" value="HUPs"/>
    <property type="match status" value="1"/>
</dbReference>
<sequence>MTDVVLFVFRRDLRIFDNLGLNKAISYCEENNCKLMVSFTFSKMQIGSNAYFSDRGFQFMINSLKDLNKSLNGKISFFEGEDFYQKLRYKVKAIIFNVDYTPYARKRDGNIMKYCKNNNIDCLTFDDYTLHCVNSIRTTDNKPYQMMTPFYRKCIKSFKVDKPSTNKISDVIIVKDGNTQLLKDYDKRIHTAGGRQKALNKLGLVKKGIFDEYKQKRNCISEENSTTELSAYIKFGCCSIRELYDVVKSRYGINNELLRQLYVKEFYSNIAYHFPDVLGKMIGKRNENMNGMEIDWSNGKNNFEKWKNGETGFPLVDAGMRQLNKTGFMHNRLRMVTASFLIKDLHIDWRKGEQYFAKQLIDYDPASNNGGWQWVAGTGTDSTPYFRIFNPWTQTKRFDKDCNYIKQWIPELNNVKNIDIIKWHKTYTMYPNVYLKPIVDHDEQKQLTLQMYKQP</sequence>
<dbReference type="SUPFAM" id="SSF52425">
    <property type="entry name" value="Cryptochrome/photolyase, N-terminal domain"/>
    <property type="match status" value="1"/>
</dbReference>
<dbReference type="InterPro" id="IPR036155">
    <property type="entry name" value="Crypto/Photolyase_N_sf"/>
</dbReference>
<keyword evidence="4" id="KW-0157">Chromophore</keyword>
<evidence type="ECO:0000259" key="5">
    <source>
        <dbReference type="PROSITE" id="PS51645"/>
    </source>
</evidence>
<name>A0A7M3UPB6_POV01</name>
<dbReference type="GO" id="GO:0006139">
    <property type="term" value="P:nucleobase-containing compound metabolic process"/>
    <property type="evidence" value="ECO:0007669"/>
    <property type="project" value="UniProtKB-ARBA"/>
</dbReference>
<dbReference type="PROSITE" id="PS51645">
    <property type="entry name" value="PHR_CRY_ALPHA_BETA"/>
    <property type="match status" value="1"/>
</dbReference>
<dbReference type="SUPFAM" id="SSF48173">
    <property type="entry name" value="Cryptochrome/photolyase FAD-binding domain"/>
    <property type="match status" value="1"/>
</dbReference>
<gene>
    <name evidence="6" type="ORF">HWQ62_00464</name>
</gene>
<organismHost>
    <name type="scientific">Pyramimonas plurioculata</name>
    <dbReference type="NCBI Taxonomy" id="36893"/>
</organismHost>
<dbReference type="PROSITE" id="PS00691">
    <property type="entry name" value="DNA_PHOTOLYASES_1_2"/>
    <property type="match status" value="1"/>
</dbReference>
<dbReference type="Pfam" id="PF00875">
    <property type="entry name" value="DNA_photolyase"/>
    <property type="match status" value="1"/>
</dbReference>
<dbReference type="PROSITE" id="PS00394">
    <property type="entry name" value="DNA_PHOTOLYASES_1_1"/>
    <property type="match status" value="1"/>
</dbReference>
<dbReference type="Gene3D" id="1.25.40.80">
    <property type="match status" value="1"/>
</dbReference>
<evidence type="ECO:0000256" key="4">
    <source>
        <dbReference type="ARBA" id="ARBA00022991"/>
    </source>
</evidence>
<dbReference type="PRINTS" id="PR00147">
    <property type="entry name" value="DNAPHOTLYASE"/>
</dbReference>
<evidence type="ECO:0000256" key="3">
    <source>
        <dbReference type="ARBA" id="ARBA00022827"/>
    </source>
</evidence>
<dbReference type="InterPro" id="IPR018394">
    <property type="entry name" value="DNA_photolyase_1_CS_C"/>
</dbReference>
<proteinExistence type="predicted"/>
<dbReference type="InterPro" id="IPR036134">
    <property type="entry name" value="Crypto/Photolyase_FAD-like_sf"/>
</dbReference>